<organism evidence="7 8">
    <name type="scientific">Deinococcus aerolatus</name>
    <dbReference type="NCBI Taxonomy" id="522487"/>
    <lineage>
        <taxon>Bacteria</taxon>
        <taxon>Thermotogati</taxon>
        <taxon>Deinococcota</taxon>
        <taxon>Deinococci</taxon>
        <taxon>Deinococcales</taxon>
        <taxon>Deinococcaceae</taxon>
        <taxon>Deinococcus</taxon>
    </lineage>
</organism>
<feature type="compositionally biased region" description="Basic and acidic residues" evidence="5">
    <location>
        <begin position="15"/>
        <end position="24"/>
    </location>
</feature>
<evidence type="ECO:0000313" key="7">
    <source>
        <dbReference type="EMBL" id="GGL72044.1"/>
    </source>
</evidence>
<dbReference type="Gene3D" id="2.30.30.40">
    <property type="entry name" value="SH3 Domains"/>
    <property type="match status" value="2"/>
</dbReference>
<dbReference type="SUPFAM" id="SSF54001">
    <property type="entry name" value="Cysteine proteinases"/>
    <property type="match status" value="1"/>
</dbReference>
<keyword evidence="2" id="KW-0645">Protease</keyword>
<dbReference type="PANTHER" id="PTHR47053">
    <property type="entry name" value="MUREIN DD-ENDOPEPTIDASE MEPH-RELATED"/>
    <property type="match status" value="1"/>
</dbReference>
<keyword evidence="8" id="KW-1185">Reference proteome</keyword>
<evidence type="ECO:0000259" key="6">
    <source>
        <dbReference type="PROSITE" id="PS51935"/>
    </source>
</evidence>
<dbReference type="InterPro" id="IPR051202">
    <property type="entry name" value="Peptidase_C40"/>
</dbReference>
<dbReference type="RefSeq" id="WP_188969194.1">
    <property type="nucleotide sequence ID" value="NZ_BMOL01000002.1"/>
</dbReference>
<feature type="region of interest" description="Disordered" evidence="5">
    <location>
        <begin position="1"/>
        <end position="25"/>
    </location>
</feature>
<dbReference type="Proteomes" id="UP000639973">
    <property type="component" value="Unassembled WGS sequence"/>
</dbReference>
<dbReference type="Gene3D" id="3.90.1720.10">
    <property type="entry name" value="endopeptidase domain like (from Nostoc punctiforme)"/>
    <property type="match status" value="1"/>
</dbReference>
<proteinExistence type="inferred from homology"/>
<comment type="similarity">
    <text evidence="1">Belongs to the peptidase C40 family.</text>
</comment>
<evidence type="ECO:0000256" key="1">
    <source>
        <dbReference type="ARBA" id="ARBA00007074"/>
    </source>
</evidence>
<evidence type="ECO:0000256" key="2">
    <source>
        <dbReference type="ARBA" id="ARBA00022670"/>
    </source>
</evidence>
<evidence type="ECO:0000313" key="8">
    <source>
        <dbReference type="Proteomes" id="UP000639973"/>
    </source>
</evidence>
<name>A0ABQ2G2E7_9DEIO</name>
<dbReference type="Pfam" id="PF00877">
    <property type="entry name" value="NLPC_P60"/>
    <property type="match status" value="1"/>
</dbReference>
<dbReference type="PROSITE" id="PS51935">
    <property type="entry name" value="NLPC_P60"/>
    <property type="match status" value="1"/>
</dbReference>
<keyword evidence="4" id="KW-0788">Thiol protease</keyword>
<dbReference type="Pfam" id="PF18348">
    <property type="entry name" value="SH3_16"/>
    <property type="match status" value="1"/>
</dbReference>
<gene>
    <name evidence="7" type="ORF">GCM10010840_07680</name>
</gene>
<protein>
    <submittedName>
        <fullName evidence="7">Peptidase</fullName>
    </submittedName>
</protein>
<dbReference type="EMBL" id="BMOL01000002">
    <property type="protein sequence ID" value="GGL72044.1"/>
    <property type="molecule type" value="Genomic_DNA"/>
</dbReference>
<comment type="caution">
    <text evidence="7">The sequence shown here is derived from an EMBL/GenBank/DDBJ whole genome shotgun (WGS) entry which is preliminary data.</text>
</comment>
<evidence type="ECO:0000256" key="5">
    <source>
        <dbReference type="SAM" id="MobiDB-lite"/>
    </source>
</evidence>
<dbReference type="InterPro" id="IPR038765">
    <property type="entry name" value="Papain-like_cys_pep_sf"/>
</dbReference>
<reference evidence="8" key="1">
    <citation type="journal article" date="2019" name="Int. J. Syst. Evol. Microbiol.">
        <title>The Global Catalogue of Microorganisms (GCM) 10K type strain sequencing project: providing services to taxonomists for standard genome sequencing and annotation.</title>
        <authorList>
            <consortium name="The Broad Institute Genomics Platform"/>
            <consortium name="The Broad Institute Genome Sequencing Center for Infectious Disease"/>
            <person name="Wu L."/>
            <person name="Ma J."/>
        </authorList>
    </citation>
    <scope>NUCLEOTIDE SEQUENCE [LARGE SCALE GENOMIC DNA]</scope>
    <source>
        <strain evidence="8">JCM 15442</strain>
    </source>
</reference>
<dbReference type="PANTHER" id="PTHR47053:SF1">
    <property type="entry name" value="MUREIN DD-ENDOPEPTIDASE MEPH-RELATED"/>
    <property type="match status" value="1"/>
</dbReference>
<sequence>MVPIPPDPRTHAHHHDTQQAEESLRGQLEGSGWTFVIPRPVSAAARLGLRAAPRADAAQVTEALPGEALERLWDDGHGWVYVRTVQDGYLGWTRLDGLTAPQGGETLTVTALRAHAFAGPKVSQPITGELCLGARVTRAPGEVVEEGGRRWVPVVLPDGTDAWVGETILLPLPGADPAALALRFLDTPYVWGGRSAWGLDCSGLSQLAFAAFGRPLPRDADQQQAALAAVTAPQRNDLAFFPGHVGVMLDDRRMVHANATHMRVTVETLGEGEYGQRLQAGCTGFGRWTP</sequence>
<evidence type="ECO:0000256" key="3">
    <source>
        <dbReference type="ARBA" id="ARBA00022801"/>
    </source>
</evidence>
<evidence type="ECO:0000256" key="4">
    <source>
        <dbReference type="ARBA" id="ARBA00022807"/>
    </source>
</evidence>
<dbReference type="InterPro" id="IPR041382">
    <property type="entry name" value="SH3_16"/>
</dbReference>
<feature type="domain" description="NlpC/P60" evidence="6">
    <location>
        <begin position="171"/>
        <end position="286"/>
    </location>
</feature>
<keyword evidence="3" id="KW-0378">Hydrolase</keyword>
<dbReference type="InterPro" id="IPR000064">
    <property type="entry name" value="NLP_P60_dom"/>
</dbReference>
<accession>A0ABQ2G2E7</accession>